<dbReference type="UniPathway" id="UPA00142">
    <property type="reaction ID" value="UER00209"/>
</dbReference>
<feature type="region of interest" description="Glutamate--cysteine ligase" evidence="13">
    <location>
        <begin position="1"/>
        <end position="337"/>
    </location>
</feature>
<reference evidence="16" key="1">
    <citation type="submission" date="2017-04" db="EMBL/GenBank/DDBJ databases">
        <authorList>
            <person name="Varghese N."/>
            <person name="Submissions S."/>
        </authorList>
    </citation>
    <scope>NUCLEOTIDE SEQUENCE [LARGE SCALE GENOMIC DNA]</scope>
    <source>
        <strain evidence="16">DSM 21500</strain>
    </source>
</reference>
<keyword evidence="9" id="KW-0460">Magnesium</keyword>
<dbReference type="GO" id="GO:0046872">
    <property type="term" value="F:metal ion binding"/>
    <property type="evidence" value="ECO:0007669"/>
    <property type="project" value="UniProtKB-KW"/>
</dbReference>
<dbReference type="EMBL" id="FWXK01000002">
    <property type="protein sequence ID" value="SMC31516.1"/>
    <property type="molecule type" value="Genomic_DNA"/>
</dbReference>
<evidence type="ECO:0000256" key="2">
    <source>
        <dbReference type="ARBA" id="ARBA00001946"/>
    </source>
</evidence>
<gene>
    <name evidence="13" type="primary">gshAB</name>
    <name evidence="13" type="synonym">gshF</name>
    <name evidence="15" type="ORF">SAMN04487984_0381</name>
</gene>
<comment type="similarity">
    <text evidence="13">In the N-terminal section; belongs to the glutamate--cysteine ligase type 1 family. Type 2 subfamily.</text>
</comment>
<dbReference type="HAMAP" id="MF_00782">
    <property type="entry name" value="Glut_biosynth"/>
    <property type="match status" value="1"/>
</dbReference>
<proteinExistence type="inferred from homology"/>
<dbReference type="AlphaFoldDB" id="A0A1W1Y5R7"/>
<dbReference type="Gene3D" id="3.30.470.20">
    <property type="entry name" value="ATP-grasp fold, B domain"/>
    <property type="match status" value="2"/>
</dbReference>
<evidence type="ECO:0000256" key="4">
    <source>
        <dbReference type="ARBA" id="ARBA00022598"/>
    </source>
</evidence>
<dbReference type="Pfam" id="PF04262">
    <property type="entry name" value="Glu_cys_ligase"/>
    <property type="match status" value="2"/>
</dbReference>
<dbReference type="GO" id="GO:0004363">
    <property type="term" value="F:glutathione synthase activity"/>
    <property type="evidence" value="ECO:0007669"/>
    <property type="project" value="UniProtKB-UniRule"/>
</dbReference>
<keyword evidence="11 13" id="KW-0511">Multifunctional enzyme</keyword>
<keyword evidence="6" id="KW-0479">Metal-binding</keyword>
<dbReference type="InterPro" id="IPR013815">
    <property type="entry name" value="ATP_grasp_subdomain_1"/>
</dbReference>
<evidence type="ECO:0000256" key="12">
    <source>
        <dbReference type="ARBA" id="ARBA00048819"/>
    </source>
</evidence>
<evidence type="ECO:0000256" key="5">
    <source>
        <dbReference type="ARBA" id="ARBA00022684"/>
    </source>
</evidence>
<evidence type="ECO:0000256" key="1">
    <source>
        <dbReference type="ARBA" id="ARBA00001936"/>
    </source>
</evidence>
<dbReference type="OrthoDB" id="9803907at2"/>
<dbReference type="SUPFAM" id="SSF55931">
    <property type="entry name" value="Glutamine synthetase/guanido kinase"/>
    <property type="match status" value="1"/>
</dbReference>
<dbReference type="InterPro" id="IPR011095">
    <property type="entry name" value="Dala_Dala_lig_C"/>
</dbReference>
<dbReference type="EC" id="6.3.2.2" evidence="13"/>
<dbReference type="InterPro" id="IPR006334">
    <property type="entry name" value="Glut_cys_ligase"/>
</dbReference>
<dbReference type="Pfam" id="PF18419">
    <property type="entry name" value="ATP-grasp_6"/>
    <property type="match status" value="1"/>
</dbReference>
<dbReference type="Gene3D" id="3.30.590.20">
    <property type="match status" value="1"/>
</dbReference>
<dbReference type="GO" id="GO:0005524">
    <property type="term" value="F:ATP binding"/>
    <property type="evidence" value="ECO:0007669"/>
    <property type="project" value="UniProtKB-UniRule"/>
</dbReference>
<dbReference type="NCBIfam" id="TIGR01435">
    <property type="entry name" value="glu_cys_lig_rel"/>
    <property type="match status" value="1"/>
</dbReference>
<evidence type="ECO:0000256" key="10">
    <source>
        <dbReference type="ARBA" id="ARBA00023211"/>
    </source>
</evidence>
<keyword evidence="16" id="KW-1185">Reference proteome</keyword>
<comment type="cofactor">
    <cofactor evidence="1">
        <name>Mn(2+)</name>
        <dbReference type="ChEBI" id="CHEBI:29035"/>
    </cofactor>
</comment>
<dbReference type="STRING" id="371602.SAMN04487984_0381"/>
<name>A0A1W1Y5R7_9LACT</name>
<evidence type="ECO:0000256" key="7">
    <source>
        <dbReference type="ARBA" id="ARBA00022741"/>
    </source>
</evidence>
<protein>
    <recommendedName>
        <fullName evidence="13">Glutathione biosynthesis bifunctional protein GshAB</fullName>
    </recommendedName>
    <alternativeName>
        <fullName evidence="13">Gamma-GCS-GS</fullName>
        <shortName evidence="13">GCS-GS</shortName>
    </alternativeName>
    <domain>
        <recommendedName>
            <fullName evidence="13">Glutamate--cysteine ligase</fullName>
            <ecNumber evidence="13">6.3.2.2</ecNumber>
        </recommendedName>
        <alternativeName>
            <fullName evidence="13">Gamma-ECS</fullName>
            <shortName evidence="13">GCS</shortName>
        </alternativeName>
        <alternativeName>
            <fullName evidence="13">Gamma-glutamylcysteine synthetase</fullName>
        </alternativeName>
    </domain>
    <domain>
        <recommendedName>
            <fullName evidence="13">Glutathione synthetase</fullName>
            <ecNumber evidence="13">6.3.2.3</ecNumber>
        </recommendedName>
        <alternativeName>
            <fullName evidence="13">GSH synthetase</fullName>
            <shortName evidence="13">GS</shortName>
            <shortName evidence="13">GSH-S</shortName>
            <shortName evidence="13">GSHase</shortName>
        </alternativeName>
        <alternativeName>
            <fullName evidence="13">Glutathione synthase</fullName>
        </alternativeName>
    </domain>
</protein>
<comment type="cofactor">
    <cofactor evidence="2">
        <name>Mg(2+)</name>
        <dbReference type="ChEBI" id="CHEBI:18420"/>
    </cofactor>
</comment>
<feature type="domain" description="ATP-grasp" evidence="14">
    <location>
        <begin position="494"/>
        <end position="750"/>
    </location>
</feature>
<keyword evidence="10" id="KW-0464">Manganese</keyword>
<dbReference type="InterPro" id="IPR007370">
    <property type="entry name" value="Glu_cys_ligase"/>
</dbReference>
<dbReference type="PANTHER" id="PTHR38761:SF1">
    <property type="entry name" value="GLUTAMATE--CYSTEINE LIGASE"/>
    <property type="match status" value="1"/>
</dbReference>
<accession>A0A1W1Y5R7</accession>
<dbReference type="GO" id="GO:0004357">
    <property type="term" value="F:glutamate-cysteine ligase activity"/>
    <property type="evidence" value="ECO:0007669"/>
    <property type="project" value="UniProtKB-UniRule"/>
</dbReference>
<dbReference type="InterPro" id="IPR011761">
    <property type="entry name" value="ATP-grasp"/>
</dbReference>
<evidence type="ECO:0000256" key="13">
    <source>
        <dbReference type="HAMAP-Rule" id="MF_00782"/>
    </source>
</evidence>
<keyword evidence="7 13" id="KW-0547">Nucleotide-binding</keyword>
<comment type="subunit">
    <text evidence="13">Monomer.</text>
</comment>
<dbReference type="Gene3D" id="3.30.1490.20">
    <property type="entry name" value="ATP-grasp fold, A domain"/>
    <property type="match status" value="1"/>
</dbReference>
<dbReference type="InterPro" id="IPR014746">
    <property type="entry name" value="Gln_synth/guanido_kin_cat_dom"/>
</dbReference>
<dbReference type="PROSITE" id="PS50975">
    <property type="entry name" value="ATP_GRASP"/>
    <property type="match status" value="1"/>
</dbReference>
<dbReference type="InterPro" id="IPR040657">
    <property type="entry name" value="GshAB_ATP-grasp"/>
</dbReference>
<dbReference type="Proteomes" id="UP000243884">
    <property type="component" value="Unassembled WGS sequence"/>
</dbReference>
<dbReference type="GO" id="GO:0008716">
    <property type="term" value="F:D-alanine-D-alanine ligase activity"/>
    <property type="evidence" value="ECO:0007669"/>
    <property type="project" value="InterPro"/>
</dbReference>
<comment type="catalytic activity">
    <reaction evidence="13">
        <text>gamma-L-glutamyl-L-cysteine + glycine + ATP = glutathione + ADP + phosphate + H(+)</text>
        <dbReference type="Rhea" id="RHEA:13557"/>
        <dbReference type="ChEBI" id="CHEBI:15378"/>
        <dbReference type="ChEBI" id="CHEBI:30616"/>
        <dbReference type="ChEBI" id="CHEBI:43474"/>
        <dbReference type="ChEBI" id="CHEBI:57305"/>
        <dbReference type="ChEBI" id="CHEBI:57925"/>
        <dbReference type="ChEBI" id="CHEBI:58173"/>
        <dbReference type="ChEBI" id="CHEBI:456216"/>
        <dbReference type="EC" id="6.3.2.3"/>
    </reaction>
</comment>
<dbReference type="NCBIfam" id="NF002688">
    <property type="entry name" value="PRK02471.1"/>
    <property type="match status" value="1"/>
</dbReference>
<evidence type="ECO:0000256" key="9">
    <source>
        <dbReference type="ARBA" id="ARBA00022842"/>
    </source>
</evidence>
<keyword evidence="4 13" id="KW-0436">Ligase</keyword>
<dbReference type="SUPFAM" id="SSF56059">
    <property type="entry name" value="Glutathione synthetase ATP-binding domain-like"/>
    <property type="match status" value="1"/>
</dbReference>
<sequence length="756" mass="86331">MQDIQTFIKQPENSKLFQQTTIGIEREGHRVTPDGKLALTPHPPKIDGSTSSFFIQRDFAESQLELVTPPVQTSKEVMQWLQAIHEVAIRSAENEERIWPFSTPPQLPADDDISVAQLQDPNAIKYREYLISAYGKQLQMISGIHYNLGMNDEFLHKWYEYAQSEEDFKQFKSNFFLRLARNFLRYQWILVYLFGATPAAHETFYNQPDDKFDHPIRSIRNSHLGYINKADVTYSYTSLKDYAKKLAANVKEGRLIAEKEFYSNVRLRGGKNSKELLKNGIQYLEFRLFDIQPDATYGITAQDIEFFRYFILYLVWMDTDSDMDDVYLGNQMKTQVAEENPFEPSQYQSEGQQVLTDMESMLDAIHAPQVVFDALHVMQQRMQDSTLTPAARFYNQAKTDSQFVDLGTERAAENYAKAMEIPYALGGFTDMELSTQLLLFDAIQQGYEIDILDRDDQMIRVRYGNHDEIIKNSNITSRDSYSAFHVMTNKEVTKKLLAEAGYTVPRSTIFNQEATAKEQLEAFTHRPIVVKPKSTNMGIGITIFKEGADSEALRHAIELAFSKDDVILIEDYVFGTEYRFFVLDGVTKAVLKRDGAHVVGDGKQTIRDLVADKNKDKLRGEDHRSPLEKIALGKEEETTLEMQGYTFDSIVEAGKKVYLRDNSNISTGGDSIDVTASMHSSYKQIAEGMANTLEVAITGLDLIIDDMTEPATLTNYAAIEANFNPMMMMHIYPAQGESVRLTKELLDFLFPEKTVF</sequence>
<organism evidence="15 16">
    <name type="scientific">Aerococcus suis</name>
    <dbReference type="NCBI Taxonomy" id="371602"/>
    <lineage>
        <taxon>Bacteria</taxon>
        <taxon>Bacillati</taxon>
        <taxon>Bacillota</taxon>
        <taxon>Bacilli</taxon>
        <taxon>Lactobacillales</taxon>
        <taxon>Aerococcaceae</taxon>
        <taxon>Aerococcus</taxon>
    </lineage>
</organism>
<evidence type="ECO:0000259" key="14">
    <source>
        <dbReference type="PROSITE" id="PS50975"/>
    </source>
</evidence>
<comment type="pathway">
    <text evidence="13">Sulfur metabolism; glutathione biosynthesis; glutathione from L-cysteine and L-glutamate: step 2/2.</text>
</comment>
<dbReference type="InterPro" id="IPR006335">
    <property type="entry name" value="Glut_biosynth"/>
</dbReference>
<evidence type="ECO:0000256" key="8">
    <source>
        <dbReference type="ARBA" id="ARBA00022840"/>
    </source>
</evidence>
<evidence type="ECO:0000256" key="3">
    <source>
        <dbReference type="ARBA" id="ARBA00005006"/>
    </source>
</evidence>
<comment type="pathway">
    <text evidence="3 13">Sulfur metabolism; glutathione biosynthesis; glutathione from L-cysteine and L-glutamate: step 1/2.</text>
</comment>
<evidence type="ECO:0000313" key="15">
    <source>
        <dbReference type="EMBL" id="SMC31516.1"/>
    </source>
</evidence>
<dbReference type="Pfam" id="PF07478">
    <property type="entry name" value="Dala_Dala_lig_C"/>
    <property type="match status" value="1"/>
</dbReference>
<evidence type="ECO:0000256" key="6">
    <source>
        <dbReference type="ARBA" id="ARBA00022723"/>
    </source>
</evidence>
<evidence type="ECO:0000313" key="16">
    <source>
        <dbReference type="Proteomes" id="UP000243884"/>
    </source>
</evidence>
<dbReference type="GO" id="GO:0005829">
    <property type="term" value="C:cytosol"/>
    <property type="evidence" value="ECO:0007669"/>
    <property type="project" value="TreeGrafter"/>
</dbReference>
<dbReference type="RefSeq" id="WP_084097975.1">
    <property type="nucleotide sequence ID" value="NZ_FWXK01000002.1"/>
</dbReference>
<keyword evidence="5 13" id="KW-0317">Glutathione biosynthesis</keyword>
<comment type="catalytic activity">
    <reaction evidence="12 13">
        <text>L-cysteine + L-glutamate + ATP = gamma-L-glutamyl-L-cysteine + ADP + phosphate + H(+)</text>
        <dbReference type="Rhea" id="RHEA:13285"/>
        <dbReference type="ChEBI" id="CHEBI:15378"/>
        <dbReference type="ChEBI" id="CHEBI:29985"/>
        <dbReference type="ChEBI" id="CHEBI:30616"/>
        <dbReference type="ChEBI" id="CHEBI:35235"/>
        <dbReference type="ChEBI" id="CHEBI:43474"/>
        <dbReference type="ChEBI" id="CHEBI:58173"/>
        <dbReference type="ChEBI" id="CHEBI:456216"/>
        <dbReference type="EC" id="6.3.2.2"/>
    </reaction>
</comment>
<dbReference type="EC" id="6.3.2.3" evidence="13"/>
<dbReference type="PANTHER" id="PTHR38761">
    <property type="entry name" value="GLUTAMATE--CYSTEINE LIGASE"/>
    <property type="match status" value="1"/>
</dbReference>
<keyword evidence="8 13" id="KW-0067">ATP-binding</keyword>
<comment type="function">
    <text evidence="13">Synthesizes glutathione from L-glutamate and L-cysteine via gamma-L-glutamyl-L-cysteine.</text>
</comment>
<evidence type="ECO:0000256" key="11">
    <source>
        <dbReference type="ARBA" id="ARBA00023268"/>
    </source>
</evidence>